<dbReference type="PANTHER" id="PTHR13140">
    <property type="entry name" value="MYOSIN"/>
    <property type="match status" value="1"/>
</dbReference>
<dbReference type="InterPro" id="IPR001609">
    <property type="entry name" value="Myosin_head_motor_dom-like"/>
</dbReference>
<feature type="domain" description="Myosin motor" evidence="8">
    <location>
        <begin position="66"/>
        <end position="809"/>
    </location>
</feature>
<organism evidence="9 10">
    <name type="scientific">Octopus sinensis</name>
    <name type="common">East Asian common octopus</name>
    <dbReference type="NCBI Taxonomy" id="2607531"/>
    <lineage>
        <taxon>Eukaryota</taxon>
        <taxon>Metazoa</taxon>
        <taxon>Spiralia</taxon>
        <taxon>Lophotrochozoa</taxon>
        <taxon>Mollusca</taxon>
        <taxon>Cephalopoda</taxon>
        <taxon>Coleoidea</taxon>
        <taxon>Octopodiformes</taxon>
        <taxon>Octopoda</taxon>
        <taxon>Incirrata</taxon>
        <taxon>Octopodidae</taxon>
        <taxon>Octopus</taxon>
    </lineage>
</organism>
<name>A0A6P7TLR8_9MOLL</name>
<keyword evidence="5 6" id="KW-0009">Actin-binding</keyword>
<evidence type="ECO:0000259" key="8">
    <source>
        <dbReference type="PROSITE" id="PS51456"/>
    </source>
</evidence>
<evidence type="ECO:0000256" key="2">
    <source>
        <dbReference type="ARBA" id="ARBA00022840"/>
    </source>
</evidence>
<gene>
    <name evidence="10" type="primary">LOC115226033</name>
</gene>
<evidence type="ECO:0000256" key="5">
    <source>
        <dbReference type="ARBA" id="ARBA00023203"/>
    </source>
</evidence>
<dbReference type="PROSITE" id="PS51456">
    <property type="entry name" value="MYOSIN_MOTOR"/>
    <property type="match status" value="1"/>
</dbReference>
<dbReference type="InterPro" id="IPR036961">
    <property type="entry name" value="Kinesin_motor_dom_sf"/>
</dbReference>
<dbReference type="Gene3D" id="3.40.850.10">
    <property type="entry name" value="Kinesin motor domain"/>
    <property type="match status" value="1"/>
</dbReference>
<proteinExistence type="inferred from homology"/>
<feature type="region of interest" description="Actin-binding" evidence="6">
    <location>
        <begin position="658"/>
        <end position="680"/>
    </location>
</feature>
<evidence type="ECO:0000313" key="10">
    <source>
        <dbReference type="RefSeq" id="XP_029652864.1"/>
    </source>
</evidence>
<reference evidence="10" key="1">
    <citation type="submission" date="2025-08" db="UniProtKB">
        <authorList>
            <consortium name="RefSeq"/>
        </authorList>
    </citation>
    <scope>IDENTIFICATION</scope>
</reference>
<dbReference type="GO" id="GO:0005524">
    <property type="term" value="F:ATP binding"/>
    <property type="evidence" value="ECO:0007669"/>
    <property type="project" value="UniProtKB-UniRule"/>
</dbReference>
<keyword evidence="3 6" id="KW-0518">Myosin</keyword>
<dbReference type="Gene3D" id="1.20.120.720">
    <property type="entry name" value="Myosin VI head, motor domain, U50 subdomain"/>
    <property type="match status" value="1"/>
</dbReference>
<dbReference type="Pfam" id="PF00063">
    <property type="entry name" value="Myosin_head"/>
    <property type="match status" value="1"/>
</dbReference>
<evidence type="ECO:0000256" key="3">
    <source>
        <dbReference type="ARBA" id="ARBA00023123"/>
    </source>
</evidence>
<sequence>MDEKERIATMPSYAVGSTVFVADPDQVWVPGVVTQVSDDNFVIQVGQKEVVASMKDLLTNMHETPQSCENLTKLTVINSATVLTCLDLRFQQDAVYTSGGNILVAVNPFKELHHLYSEELIHTYAAAKGSFVEPHIFGCAKLAYDRMCGQFGKDHQTIMVSGESGAGKTVSAKHLLKYLTVVSSQNLSLESSMTGRKIETKILKSNPILEAFGNATTTRNENSSRFGKYIQLNFNRSGNMKGAAISTYLLEKTRVVHQGPAECNFHIFYQMMQPGLRGTNTIGQLFEDFDQSIAFRILPGPSERSAGKDSEMLQNTLKALEEIGVTENQTKQIFQILLAILYLGNIEFMKGQDEDTTKIKQSKGSSDAMKNACNLLCIDSRQLQHILLHRNIHSGRKGRESMFVKPVRQAEAANRRDCLAMLLYSSLFNWLVSYINDQFHGNSCKQSIGLLDIYGFECFQQNSLEQLCINYANERLQQHYVQHFLRDLQNEYIDENIEWTYTEFEDNQPHIDLLDGTCGVFALLNEEVYLNRPKDLVSLGNRLVEVTNGKASHRQPLTPRLHNKINDSSSAAQRSQKKNSEKFSPRFLIRHYCDIVDYEAREMVEKNKDNIPSEVENLVKTSHLDFVQEILTSRTTTTTTTTPSKKKKTVLTKFKTSLDQLMLSLNASDVHYVRCLKPNKDCVPNKFDRLFMMSQLKASGILETVEISHQGHPVRMTYADFLRRYSVVRSNKGPASGQRLDGALQDDVSIDHIISTIANRRLQVRERVKRTPTPRKVMRRRTADDEDLKDLQILLCCAYLYHCHHFCTS</sequence>
<feature type="region of interest" description="Disordered" evidence="7">
    <location>
        <begin position="550"/>
        <end position="581"/>
    </location>
</feature>
<dbReference type="SUPFAM" id="SSF52540">
    <property type="entry name" value="P-loop containing nucleoside triphosphate hydrolases"/>
    <property type="match status" value="1"/>
</dbReference>
<dbReference type="RefSeq" id="XP_029652864.1">
    <property type="nucleotide sequence ID" value="XM_029797004.2"/>
</dbReference>
<dbReference type="GO" id="GO:0007015">
    <property type="term" value="P:actin filament organization"/>
    <property type="evidence" value="ECO:0007669"/>
    <property type="project" value="TreeGrafter"/>
</dbReference>
<dbReference type="PANTHER" id="PTHR13140:SF289">
    <property type="entry name" value="UNCONVENTIONAL MYOSIN-XIX"/>
    <property type="match status" value="1"/>
</dbReference>
<dbReference type="GO" id="GO:0000146">
    <property type="term" value="F:microfilament motor activity"/>
    <property type="evidence" value="ECO:0007669"/>
    <property type="project" value="TreeGrafter"/>
</dbReference>
<dbReference type="InterPro" id="IPR027417">
    <property type="entry name" value="P-loop_NTPase"/>
</dbReference>
<accession>A0A6P7TLR8</accession>
<evidence type="ECO:0000256" key="1">
    <source>
        <dbReference type="ARBA" id="ARBA00022741"/>
    </source>
</evidence>
<dbReference type="GO" id="GO:0005737">
    <property type="term" value="C:cytoplasm"/>
    <property type="evidence" value="ECO:0007669"/>
    <property type="project" value="TreeGrafter"/>
</dbReference>
<dbReference type="Gene3D" id="1.10.10.820">
    <property type="match status" value="1"/>
</dbReference>
<dbReference type="Gene3D" id="1.20.58.530">
    <property type="match status" value="1"/>
</dbReference>
<dbReference type="AlphaFoldDB" id="A0A6P7TLR8"/>
<feature type="binding site" evidence="6">
    <location>
        <begin position="162"/>
        <end position="169"/>
    </location>
    <ligand>
        <name>ATP</name>
        <dbReference type="ChEBI" id="CHEBI:30616"/>
    </ligand>
</feature>
<evidence type="ECO:0000256" key="4">
    <source>
        <dbReference type="ARBA" id="ARBA00023175"/>
    </source>
</evidence>
<dbReference type="KEGG" id="osn:115226033"/>
<dbReference type="SMART" id="SM00242">
    <property type="entry name" value="MYSc"/>
    <property type="match status" value="1"/>
</dbReference>
<dbReference type="GO" id="GO:0051015">
    <property type="term" value="F:actin filament binding"/>
    <property type="evidence" value="ECO:0007669"/>
    <property type="project" value="TreeGrafter"/>
</dbReference>
<evidence type="ECO:0000313" key="9">
    <source>
        <dbReference type="Proteomes" id="UP000515154"/>
    </source>
</evidence>
<dbReference type="GO" id="GO:0016459">
    <property type="term" value="C:myosin complex"/>
    <property type="evidence" value="ECO:0007669"/>
    <property type="project" value="UniProtKB-KW"/>
</dbReference>
<keyword evidence="4 6" id="KW-0505">Motor protein</keyword>
<comment type="similarity">
    <text evidence="6">Belongs to the TRAFAC class myosin-kinesin ATPase superfamily. Myosin family.</text>
</comment>
<dbReference type="Proteomes" id="UP000515154">
    <property type="component" value="Linkage group LG29"/>
</dbReference>
<protein>
    <submittedName>
        <fullName evidence="10">Unconventional myosin-XIX-like</fullName>
    </submittedName>
</protein>
<keyword evidence="1 6" id="KW-0547">Nucleotide-binding</keyword>
<keyword evidence="2 6" id="KW-0067">ATP-binding</keyword>
<dbReference type="GO" id="GO:0016020">
    <property type="term" value="C:membrane"/>
    <property type="evidence" value="ECO:0007669"/>
    <property type="project" value="TreeGrafter"/>
</dbReference>
<dbReference type="CDD" id="cd00124">
    <property type="entry name" value="MYSc"/>
    <property type="match status" value="1"/>
</dbReference>
<dbReference type="PRINTS" id="PR00193">
    <property type="entry name" value="MYOSINHEAVY"/>
</dbReference>
<evidence type="ECO:0000256" key="6">
    <source>
        <dbReference type="PROSITE-ProRule" id="PRU00782"/>
    </source>
</evidence>
<evidence type="ECO:0000256" key="7">
    <source>
        <dbReference type="SAM" id="MobiDB-lite"/>
    </source>
</evidence>
<keyword evidence="9" id="KW-1185">Reference proteome</keyword>